<evidence type="ECO:0000313" key="2">
    <source>
        <dbReference type="Proteomes" id="UP001607303"/>
    </source>
</evidence>
<proteinExistence type="predicted"/>
<reference evidence="1 2" key="1">
    <citation type="journal article" date="2024" name="Ann. Entomol. Soc. Am.">
        <title>Genomic analyses of the southern and eastern yellowjacket wasps (Hymenoptera: Vespidae) reveal evolutionary signatures of social life.</title>
        <authorList>
            <person name="Catto M.A."/>
            <person name="Caine P.B."/>
            <person name="Orr S.E."/>
            <person name="Hunt B.G."/>
            <person name="Goodisman M.A.D."/>
        </authorList>
    </citation>
    <scope>NUCLEOTIDE SEQUENCE [LARGE SCALE GENOMIC DNA]</scope>
    <source>
        <strain evidence="1">232</strain>
        <tissue evidence="1">Head and thorax</tissue>
    </source>
</reference>
<dbReference type="Proteomes" id="UP001607303">
    <property type="component" value="Unassembled WGS sequence"/>
</dbReference>
<accession>A0ABD2C7S4</accession>
<name>A0ABD2C7S4_VESMC</name>
<keyword evidence="2" id="KW-1185">Reference proteome</keyword>
<dbReference type="AlphaFoldDB" id="A0ABD2C7S4"/>
<organism evidence="1 2">
    <name type="scientific">Vespula maculifrons</name>
    <name type="common">Eastern yellow jacket</name>
    <name type="synonym">Wasp</name>
    <dbReference type="NCBI Taxonomy" id="7453"/>
    <lineage>
        <taxon>Eukaryota</taxon>
        <taxon>Metazoa</taxon>
        <taxon>Ecdysozoa</taxon>
        <taxon>Arthropoda</taxon>
        <taxon>Hexapoda</taxon>
        <taxon>Insecta</taxon>
        <taxon>Pterygota</taxon>
        <taxon>Neoptera</taxon>
        <taxon>Endopterygota</taxon>
        <taxon>Hymenoptera</taxon>
        <taxon>Apocrita</taxon>
        <taxon>Aculeata</taxon>
        <taxon>Vespoidea</taxon>
        <taxon>Vespidae</taxon>
        <taxon>Vespinae</taxon>
        <taxon>Vespula</taxon>
    </lineage>
</organism>
<evidence type="ECO:0000313" key="1">
    <source>
        <dbReference type="EMBL" id="KAL2741099.1"/>
    </source>
</evidence>
<comment type="caution">
    <text evidence="1">The sequence shown here is derived from an EMBL/GenBank/DDBJ whole genome shotgun (WGS) entry which is preliminary data.</text>
</comment>
<sequence>MEMIRRGNLETYERKKKWWNWERRGKTSTSLSNQSSLQEENSFVSFYGWVNGKVCTFLLDTGSDASLSRSKKLRSVSSITFAGLYIRKIRDDWIVSSGNIVGGDLRVPLGLLVCLEKDISHAYGSRLRTKLDEIRRIAKERMKIKFCKMKVWLFKPQRRKEKAEKLENNLQGSYKVLKQINDIIFCIGKFSKEKNKIVYLDRLAPFIERSNSKKHRVNDLNIAQRQGVKVNVSLTLLFFDMGIYTTKEVPVESELAPGTSGQEVVTLAPSRDSLTQVCYAAGLMSAQGSLSPPCVYDTTANNEKAPRNTSSEGKLSPQRVLLSFIEVSRLRLRTSKHEGSCGKTEEVLSIVGKSPLGKDLSCRDDNYEKGCQCYKPA</sequence>
<gene>
    <name evidence="1" type="ORF">V1477_010160</name>
</gene>
<dbReference type="EMBL" id="JAYRBN010000059">
    <property type="protein sequence ID" value="KAL2741099.1"/>
    <property type="molecule type" value="Genomic_DNA"/>
</dbReference>
<protein>
    <submittedName>
        <fullName evidence="1">Krab-a domain-containing protein</fullName>
    </submittedName>
</protein>